<dbReference type="SUPFAM" id="SSF51735">
    <property type="entry name" value="NAD(P)-binding Rossmann-fold domains"/>
    <property type="match status" value="1"/>
</dbReference>
<accession>A0A388SCZ4</accession>
<feature type="active site" evidence="6">
    <location>
        <position position="218"/>
    </location>
</feature>
<evidence type="ECO:0000259" key="8">
    <source>
        <dbReference type="Pfam" id="PF03447"/>
    </source>
</evidence>
<evidence type="ECO:0000256" key="6">
    <source>
        <dbReference type="HAMAP-Rule" id="MF_01265"/>
    </source>
</evidence>
<sequence>MKTIALIGCGALSHIFARNLLRILPGEFRITGVMARHAGSAESFAETLDCRFFTEIDPLLALKPDFVIEFAGGAAVREYGEAILRSGANFIPASVGALADPKFFNTLKTAAKESGAKLFIPSGAIGGLDLMQVYALKGDARVEIEDVKAPRSLEGAPGLKGRIPSATAEEVLFTGTVRDAIAAFPKNVNVAVTASIAAEAPNARVTVRSVPGLRENIHRISLSNGLMHAELSIASKPDPANPKSSTSAAWSVIALLRNLVSDVVFF</sequence>
<dbReference type="UniPathway" id="UPA00253">
    <property type="reaction ID" value="UER00456"/>
</dbReference>
<keyword evidence="10" id="KW-1185">Reference proteome</keyword>
<reference evidence="9 10" key="1">
    <citation type="journal article" date="2018" name="Int. J. Syst. Evol. Microbiol.">
        <title>Mesosutterella multiformis gen. nov., sp. nov., a member of the family Sutterellaceae and Sutterella megalosphaeroides sp. nov., isolated from human faeces.</title>
        <authorList>
            <person name="Sakamoto M."/>
            <person name="Ikeyama N."/>
            <person name="Kunihiro T."/>
            <person name="Iino T."/>
            <person name="Yuki M."/>
            <person name="Ohkuma M."/>
        </authorList>
    </citation>
    <scope>NUCLEOTIDE SEQUENCE [LARGE SCALE GENOMIC DNA]</scope>
    <source>
        <strain evidence="9 10">4NBBH2</strain>
    </source>
</reference>
<proteinExistence type="inferred from homology"/>
<dbReference type="Proteomes" id="UP000266091">
    <property type="component" value="Unassembled WGS sequence"/>
</dbReference>
<dbReference type="AlphaFoldDB" id="A0A388SCZ4"/>
<keyword evidence="5 6" id="KW-0520">NAD</keyword>
<evidence type="ECO:0000256" key="4">
    <source>
        <dbReference type="ARBA" id="ARBA00023002"/>
    </source>
</evidence>
<dbReference type="Gene3D" id="3.30.360.10">
    <property type="entry name" value="Dihydrodipicolinate Reductase, domain 2"/>
    <property type="match status" value="1"/>
</dbReference>
<evidence type="ECO:0000313" key="10">
    <source>
        <dbReference type="Proteomes" id="UP000266091"/>
    </source>
</evidence>
<gene>
    <name evidence="6" type="primary">nadX</name>
    <name evidence="9" type="ORF">MESMUL_14490</name>
</gene>
<comment type="similarity">
    <text evidence="1 6">Belongs to the L-aspartate dehydrogenase family.</text>
</comment>
<keyword evidence="3 6" id="KW-0521">NADP</keyword>
<dbReference type="PANTHER" id="PTHR31873:SF6">
    <property type="entry name" value="ASPARTATE DEHYDROGENASE DOMAIN-CONTAINING PROTEIN"/>
    <property type="match status" value="1"/>
</dbReference>
<dbReference type="GO" id="GO:0050661">
    <property type="term" value="F:NADP binding"/>
    <property type="evidence" value="ECO:0007669"/>
    <property type="project" value="UniProtKB-UniRule"/>
</dbReference>
<evidence type="ECO:0000259" key="7">
    <source>
        <dbReference type="Pfam" id="PF01958"/>
    </source>
</evidence>
<name>A0A388SCZ4_9BURK</name>
<dbReference type="HAMAP" id="MF_01265">
    <property type="entry name" value="NadX"/>
    <property type="match status" value="1"/>
</dbReference>
<dbReference type="PANTHER" id="PTHR31873">
    <property type="entry name" value="L-ASPARTATE DEHYDROGENASE-RELATED"/>
    <property type="match status" value="1"/>
</dbReference>
<dbReference type="Gene3D" id="3.40.50.720">
    <property type="entry name" value="NAD(P)-binding Rossmann-like Domain"/>
    <property type="match status" value="1"/>
</dbReference>
<dbReference type="GO" id="GO:0033735">
    <property type="term" value="F:aspartate dehydrogenase [NAD(P)+] activity"/>
    <property type="evidence" value="ECO:0007669"/>
    <property type="project" value="UniProtKB-EC"/>
</dbReference>
<dbReference type="InterPro" id="IPR002811">
    <property type="entry name" value="Asp_DH"/>
</dbReference>
<dbReference type="InterPro" id="IPR005106">
    <property type="entry name" value="Asp/hSer_DH_NAD-bd"/>
</dbReference>
<dbReference type="PIRSF" id="PIRSF005227">
    <property type="entry name" value="Asp_dh_NAD_syn"/>
    <property type="match status" value="1"/>
</dbReference>
<evidence type="ECO:0000256" key="2">
    <source>
        <dbReference type="ARBA" id="ARBA00022642"/>
    </source>
</evidence>
<evidence type="ECO:0000313" key="9">
    <source>
        <dbReference type="EMBL" id="GBO94095.1"/>
    </source>
</evidence>
<comment type="caution">
    <text evidence="9">The sequence shown here is derived from an EMBL/GenBank/DDBJ whole genome shotgun (WGS) entry which is preliminary data.</text>
</comment>
<feature type="domain" description="Aspartate/homoserine dehydrogenase NAD-binding" evidence="8">
    <location>
        <begin position="8"/>
        <end position="121"/>
    </location>
</feature>
<comment type="pathway">
    <text evidence="6">Cofactor biosynthesis; NAD(+) biosynthesis; iminoaspartate from L-aspartate (dehydrogenase route): step 1/1.</text>
</comment>
<dbReference type="GO" id="GO:0009435">
    <property type="term" value="P:NAD+ biosynthetic process"/>
    <property type="evidence" value="ECO:0007669"/>
    <property type="project" value="UniProtKB-UniRule"/>
</dbReference>
<protein>
    <recommendedName>
        <fullName evidence="6">L-aspartate dehydrogenase</fullName>
        <ecNumber evidence="6">1.4.1.21</ecNumber>
    </recommendedName>
</protein>
<comment type="function">
    <text evidence="6">Specifically catalyzes the NAD or NADP-dependent dehydrogenation of L-aspartate to iminoaspartate.</text>
</comment>
<dbReference type="InterPro" id="IPR020626">
    <property type="entry name" value="Asp_DH_prok"/>
</dbReference>
<organism evidence="9 10">
    <name type="scientific">Mesosutterella multiformis</name>
    <dbReference type="NCBI Taxonomy" id="2259133"/>
    <lineage>
        <taxon>Bacteria</taxon>
        <taxon>Pseudomonadati</taxon>
        <taxon>Pseudomonadota</taxon>
        <taxon>Betaproteobacteria</taxon>
        <taxon>Burkholderiales</taxon>
        <taxon>Sutterellaceae</taxon>
        <taxon>Mesosutterella</taxon>
    </lineage>
</organism>
<comment type="catalytic activity">
    <reaction evidence="6">
        <text>L-aspartate + NAD(+) + H2O = oxaloacetate + NH4(+) + NADH + H(+)</text>
        <dbReference type="Rhea" id="RHEA:11788"/>
        <dbReference type="ChEBI" id="CHEBI:15377"/>
        <dbReference type="ChEBI" id="CHEBI:15378"/>
        <dbReference type="ChEBI" id="CHEBI:16452"/>
        <dbReference type="ChEBI" id="CHEBI:28938"/>
        <dbReference type="ChEBI" id="CHEBI:29991"/>
        <dbReference type="ChEBI" id="CHEBI:57540"/>
        <dbReference type="ChEBI" id="CHEBI:57945"/>
        <dbReference type="EC" id="1.4.1.21"/>
    </reaction>
</comment>
<evidence type="ECO:0000256" key="1">
    <source>
        <dbReference type="ARBA" id="ARBA00008331"/>
    </source>
</evidence>
<dbReference type="SUPFAM" id="SSF55347">
    <property type="entry name" value="Glyceraldehyde-3-phosphate dehydrogenase-like, C-terminal domain"/>
    <property type="match status" value="1"/>
</dbReference>
<dbReference type="InterPro" id="IPR036291">
    <property type="entry name" value="NAD(P)-bd_dom_sf"/>
</dbReference>
<keyword evidence="2 6" id="KW-0662">Pyridine nucleotide biosynthesis</keyword>
<dbReference type="InterPro" id="IPR011182">
    <property type="entry name" value="L-Asp_DH"/>
</dbReference>
<dbReference type="RefSeq" id="WP_116270358.1">
    <property type="nucleotide sequence ID" value="NZ_BGZJ01000001.1"/>
</dbReference>
<dbReference type="OrthoDB" id="7056904at2"/>
<evidence type="ECO:0000256" key="3">
    <source>
        <dbReference type="ARBA" id="ARBA00022857"/>
    </source>
</evidence>
<dbReference type="Pfam" id="PF03447">
    <property type="entry name" value="NAD_binding_3"/>
    <property type="match status" value="1"/>
</dbReference>
<evidence type="ECO:0000256" key="5">
    <source>
        <dbReference type="ARBA" id="ARBA00023027"/>
    </source>
</evidence>
<keyword evidence="4 6" id="KW-0560">Oxidoreductase</keyword>
<dbReference type="GO" id="GO:0016639">
    <property type="term" value="F:oxidoreductase activity, acting on the CH-NH2 group of donors, NAD or NADP as acceptor"/>
    <property type="evidence" value="ECO:0007669"/>
    <property type="project" value="UniProtKB-UniRule"/>
</dbReference>
<feature type="binding site" evidence="6">
    <location>
        <position position="124"/>
    </location>
    <ligand>
        <name>NAD(+)</name>
        <dbReference type="ChEBI" id="CHEBI:57540"/>
    </ligand>
</feature>
<feature type="domain" description="Aspartate dehydrogenase" evidence="7">
    <location>
        <begin position="167"/>
        <end position="253"/>
    </location>
</feature>
<dbReference type="Pfam" id="PF01958">
    <property type="entry name" value="Asp_DH_C"/>
    <property type="match status" value="1"/>
</dbReference>
<dbReference type="EC" id="1.4.1.21" evidence="6"/>
<dbReference type="EMBL" id="BGZJ01000001">
    <property type="protein sequence ID" value="GBO94095.1"/>
    <property type="molecule type" value="Genomic_DNA"/>
</dbReference>
<comment type="miscellaneous">
    <text evidence="6">The iminoaspartate product is unstable in aqueous solution and can decompose to oxaloacetate and ammonia.</text>
</comment>
<feature type="binding site" evidence="6">
    <location>
        <position position="189"/>
    </location>
    <ligand>
        <name>NAD(+)</name>
        <dbReference type="ChEBI" id="CHEBI:57540"/>
    </ligand>
</feature>
<comment type="catalytic activity">
    <reaction evidence="6">
        <text>L-aspartate + NADP(+) + H2O = oxaloacetate + NH4(+) + NADPH + H(+)</text>
        <dbReference type="Rhea" id="RHEA:11784"/>
        <dbReference type="ChEBI" id="CHEBI:15377"/>
        <dbReference type="ChEBI" id="CHEBI:15378"/>
        <dbReference type="ChEBI" id="CHEBI:16452"/>
        <dbReference type="ChEBI" id="CHEBI:28938"/>
        <dbReference type="ChEBI" id="CHEBI:29991"/>
        <dbReference type="ChEBI" id="CHEBI:57783"/>
        <dbReference type="ChEBI" id="CHEBI:58349"/>
        <dbReference type="EC" id="1.4.1.21"/>
    </reaction>
</comment>
<dbReference type="GO" id="GO:0051287">
    <property type="term" value="F:NAD binding"/>
    <property type="evidence" value="ECO:0007669"/>
    <property type="project" value="UniProtKB-UniRule"/>
</dbReference>